<proteinExistence type="predicted"/>
<keyword evidence="2" id="KW-1185">Reference proteome</keyword>
<name>A0ACC3SVN1_LIPKO</name>
<protein>
    <submittedName>
        <fullName evidence="1">Uncharacterized protein</fullName>
    </submittedName>
</protein>
<organism evidence="1 2">
    <name type="scientific">Lipomyces kononenkoae</name>
    <name type="common">Yeast</name>
    <dbReference type="NCBI Taxonomy" id="34357"/>
    <lineage>
        <taxon>Eukaryota</taxon>
        <taxon>Fungi</taxon>
        <taxon>Dikarya</taxon>
        <taxon>Ascomycota</taxon>
        <taxon>Saccharomycotina</taxon>
        <taxon>Lipomycetes</taxon>
        <taxon>Lipomycetales</taxon>
        <taxon>Lipomycetaceae</taxon>
        <taxon>Lipomyces</taxon>
    </lineage>
</organism>
<dbReference type="Proteomes" id="UP001433508">
    <property type="component" value="Unassembled WGS sequence"/>
</dbReference>
<gene>
    <name evidence="1" type="ORF">V1525DRAFT_253427</name>
</gene>
<evidence type="ECO:0000313" key="1">
    <source>
        <dbReference type="EMBL" id="KAK9235707.1"/>
    </source>
</evidence>
<dbReference type="EMBL" id="MU971406">
    <property type="protein sequence ID" value="KAK9235707.1"/>
    <property type="molecule type" value="Genomic_DNA"/>
</dbReference>
<comment type="caution">
    <text evidence="1">The sequence shown here is derived from an EMBL/GenBank/DDBJ whole genome shotgun (WGS) entry which is preliminary data.</text>
</comment>
<evidence type="ECO:0000313" key="2">
    <source>
        <dbReference type="Proteomes" id="UP001433508"/>
    </source>
</evidence>
<reference evidence="2" key="1">
    <citation type="journal article" date="2024" name="Front. Bioeng. Biotechnol.">
        <title>Genome-scale model development and genomic sequencing of the oleaginous clade Lipomyces.</title>
        <authorList>
            <person name="Czajka J.J."/>
            <person name="Han Y."/>
            <person name="Kim J."/>
            <person name="Mondo S.J."/>
            <person name="Hofstad B.A."/>
            <person name="Robles A."/>
            <person name="Haridas S."/>
            <person name="Riley R."/>
            <person name="LaButti K."/>
            <person name="Pangilinan J."/>
            <person name="Andreopoulos W."/>
            <person name="Lipzen A."/>
            <person name="Yan J."/>
            <person name="Wang M."/>
            <person name="Ng V."/>
            <person name="Grigoriev I.V."/>
            <person name="Spatafora J.W."/>
            <person name="Magnuson J.K."/>
            <person name="Baker S.E."/>
            <person name="Pomraning K.R."/>
        </authorList>
    </citation>
    <scope>NUCLEOTIDE SEQUENCE [LARGE SCALE GENOMIC DNA]</scope>
    <source>
        <strain evidence="2">CBS 7786</strain>
    </source>
</reference>
<sequence length="91" mass="10081">MRYGKAAFNNDGTTEASVLAVKSVEDPDPRTFQEAVNGADGDEWMKASEDEIKSLKENQTSMLVPRSQAKGRKVLTNKWVFRTKTDSSGNL</sequence>
<accession>A0ACC3SVN1</accession>